<dbReference type="EMBL" id="JBHSBN010000006">
    <property type="protein sequence ID" value="MFC4106673.1"/>
    <property type="molecule type" value="Genomic_DNA"/>
</dbReference>
<comment type="caution">
    <text evidence="2">The sequence shown here is derived from an EMBL/GenBank/DDBJ whole genome shotgun (WGS) entry which is preliminary data.</text>
</comment>
<evidence type="ECO:0000259" key="1">
    <source>
        <dbReference type="Pfam" id="PF20275"/>
    </source>
</evidence>
<reference evidence="3" key="1">
    <citation type="journal article" date="2019" name="Int. J. Syst. Evol. Microbiol.">
        <title>The Global Catalogue of Microorganisms (GCM) 10K type strain sequencing project: providing services to taxonomists for standard genome sequencing and annotation.</title>
        <authorList>
            <consortium name="The Broad Institute Genomics Platform"/>
            <consortium name="The Broad Institute Genome Sequencing Center for Infectious Disease"/>
            <person name="Wu L."/>
            <person name="Ma J."/>
        </authorList>
    </citation>
    <scope>NUCLEOTIDE SEQUENCE [LARGE SCALE GENOMIC DNA]</scope>
    <source>
        <strain evidence="3">2902at01</strain>
    </source>
</reference>
<sequence>MLSFEEQSFVRAMLRRLLEERFGKSFERFFQNLMCARYPDFIDVRTHGNLGDIGADGLSLHDGKLYACYAPEVPDAKAVRTKFTDDLEKAIAKRRDHFDTFVFVHNDLRGVHPELSILLSEAHAAHSSLRFEQRGPQHLHRELCRLERDEIQELLGCEIPVSERVYRIGLEDLEPLLTHLVAQRRQATSQAPAREVPPEKLAYNRLAVEDRDEIISAMRYTPLVDEYYQQRQDVTERDEVAQGFNAYYQQVKADYDDPGDVLWKLQEYVAGNARGRRDHERAVMVVLAYFFETCDIFEEPPTNWRAPALQGTGR</sequence>
<feature type="domain" description="ABC-three component systems C-terminal" evidence="1">
    <location>
        <begin position="171"/>
        <end position="298"/>
    </location>
</feature>
<dbReference type="Proteomes" id="UP001595868">
    <property type="component" value="Unassembled WGS sequence"/>
</dbReference>
<keyword evidence="3" id="KW-1185">Reference proteome</keyword>
<proteinExistence type="predicted"/>
<dbReference type="Pfam" id="PF20275">
    <property type="entry name" value="CTD10"/>
    <property type="match status" value="1"/>
</dbReference>
<evidence type="ECO:0000313" key="3">
    <source>
        <dbReference type="Proteomes" id="UP001595868"/>
    </source>
</evidence>
<accession>A0ABV8KKQ3</accession>
<organism evidence="2 3">
    <name type="scientific">Micromonospora zhanjiangensis</name>
    <dbReference type="NCBI Taxonomy" id="1522057"/>
    <lineage>
        <taxon>Bacteria</taxon>
        <taxon>Bacillati</taxon>
        <taxon>Actinomycetota</taxon>
        <taxon>Actinomycetes</taxon>
        <taxon>Micromonosporales</taxon>
        <taxon>Micromonosporaceae</taxon>
        <taxon>Micromonospora</taxon>
    </lineage>
</organism>
<gene>
    <name evidence="2" type="ORF">ACFOX0_12090</name>
</gene>
<dbReference type="RefSeq" id="WP_377544818.1">
    <property type="nucleotide sequence ID" value="NZ_JBHSBN010000006.1"/>
</dbReference>
<name>A0ABV8KKQ3_9ACTN</name>
<dbReference type="InterPro" id="IPR046919">
    <property type="entry name" value="ABC-3C_CTD10"/>
</dbReference>
<evidence type="ECO:0000313" key="2">
    <source>
        <dbReference type="EMBL" id="MFC4106673.1"/>
    </source>
</evidence>
<protein>
    <submittedName>
        <fullName evidence="2">ABC-three component system protein</fullName>
    </submittedName>
</protein>